<dbReference type="Proteomes" id="UP000249324">
    <property type="component" value="Unassembled WGS sequence"/>
</dbReference>
<feature type="domain" description="ABC transporter" evidence="1">
    <location>
        <begin position="18"/>
        <end position="70"/>
    </location>
</feature>
<accession>A0ABD6FJF3</accession>
<organism evidence="2 3">
    <name type="scientific">Thermocrispum agreste</name>
    <dbReference type="NCBI Taxonomy" id="37925"/>
    <lineage>
        <taxon>Bacteria</taxon>
        <taxon>Bacillati</taxon>
        <taxon>Actinomycetota</taxon>
        <taxon>Actinomycetes</taxon>
        <taxon>Pseudonocardiales</taxon>
        <taxon>Pseudonocardiaceae</taxon>
        <taxon>Thermocrispum</taxon>
    </lineage>
</organism>
<comment type="caution">
    <text evidence="2">The sequence shown here is derived from an EMBL/GenBank/DDBJ whole genome shotgun (WGS) entry which is preliminary data.</text>
</comment>
<keyword evidence="2" id="KW-0547">Nucleotide-binding</keyword>
<evidence type="ECO:0000313" key="2">
    <source>
        <dbReference type="EMBL" id="MFO7194033.1"/>
    </source>
</evidence>
<dbReference type="SUPFAM" id="SSF52540">
    <property type="entry name" value="P-loop containing nucleoside triphosphate hydrolases"/>
    <property type="match status" value="1"/>
</dbReference>
<dbReference type="Pfam" id="PF00005">
    <property type="entry name" value="ABC_tran"/>
    <property type="match status" value="1"/>
</dbReference>
<dbReference type="InterPro" id="IPR003439">
    <property type="entry name" value="ABC_transporter-like_ATP-bd"/>
</dbReference>
<dbReference type="GO" id="GO:0005524">
    <property type="term" value="F:ATP binding"/>
    <property type="evidence" value="ECO:0007669"/>
    <property type="project" value="UniProtKB-KW"/>
</dbReference>
<name>A0ABD6FJF3_9PSEU</name>
<dbReference type="InterPro" id="IPR027417">
    <property type="entry name" value="P-loop_NTPase"/>
</dbReference>
<dbReference type="InterPro" id="IPR051309">
    <property type="entry name" value="ABCF_ATPase"/>
</dbReference>
<dbReference type="AlphaFoldDB" id="A0ABD6FJF3"/>
<proteinExistence type="predicted"/>
<evidence type="ECO:0000259" key="1">
    <source>
        <dbReference type="Pfam" id="PF00005"/>
    </source>
</evidence>
<feature type="non-terminal residue" evidence="2">
    <location>
        <position position="105"/>
    </location>
</feature>
<gene>
    <name evidence="2" type="ORF">DIU77_017460</name>
</gene>
<dbReference type="PANTHER" id="PTHR42855:SF1">
    <property type="entry name" value="ABC TRANSPORTER DOMAIN-CONTAINING PROTEIN"/>
    <property type="match status" value="1"/>
</dbReference>
<protein>
    <submittedName>
        <fullName evidence="2">ATP-binding cassette domain-containing protein</fullName>
    </submittedName>
</protein>
<evidence type="ECO:0000313" key="3">
    <source>
        <dbReference type="Proteomes" id="UP000249324"/>
    </source>
</evidence>
<dbReference type="Gene3D" id="3.40.50.300">
    <property type="entry name" value="P-loop containing nucleotide triphosphate hydrolases"/>
    <property type="match status" value="1"/>
</dbReference>
<keyword evidence="2" id="KW-0067">ATP-binding</keyword>
<dbReference type="PANTHER" id="PTHR42855">
    <property type="entry name" value="ABC TRANSPORTER ATP-BINDING SUBUNIT"/>
    <property type="match status" value="1"/>
</dbReference>
<dbReference type="EMBL" id="QGUI02000330">
    <property type="protein sequence ID" value="MFO7194033.1"/>
    <property type="molecule type" value="Genomic_DNA"/>
</dbReference>
<reference evidence="2 3" key="1">
    <citation type="journal article" date="2021" name="BMC Genomics">
        <title>Genome-resolved metagenome and metatranscriptome analyses of thermophilic composting reveal key bacterial players and their metabolic interactions.</title>
        <authorList>
            <person name="Braga L.P.P."/>
            <person name="Pereira R.V."/>
            <person name="Martins L.F."/>
            <person name="Moura L.M.S."/>
            <person name="Sanchez F.B."/>
            <person name="Patane J.S.L."/>
            <person name="da Silva A.M."/>
            <person name="Setubal J.C."/>
        </authorList>
    </citation>
    <scope>NUCLEOTIDE SEQUENCE [LARGE SCALE GENOMIC DNA]</scope>
    <source>
        <strain evidence="2">ZC4RG45</strain>
    </source>
</reference>
<sequence length="105" mass="11035">MITATGLELRAGSRTLLADTTLRVQPGDRIGLVGRNGAGKTTTLKVLAGEGQPHAGDVRISSPIGYLPQDPREGDLSVTARDRVLSARGLDVIARDMEKAQIAMA</sequence>